<evidence type="ECO:0000313" key="2">
    <source>
        <dbReference type="EMBL" id="CAB4159443.1"/>
    </source>
</evidence>
<organism evidence="2">
    <name type="scientific">uncultured Caudovirales phage</name>
    <dbReference type="NCBI Taxonomy" id="2100421"/>
    <lineage>
        <taxon>Viruses</taxon>
        <taxon>Duplodnaviria</taxon>
        <taxon>Heunggongvirae</taxon>
        <taxon>Uroviricota</taxon>
        <taxon>Caudoviricetes</taxon>
        <taxon>Peduoviridae</taxon>
        <taxon>Maltschvirus</taxon>
        <taxon>Maltschvirus maltsch</taxon>
    </lineage>
</organism>
<gene>
    <name evidence="2" type="ORF">UFOVP699_179</name>
</gene>
<reference evidence="2" key="1">
    <citation type="submission" date="2020-04" db="EMBL/GenBank/DDBJ databases">
        <authorList>
            <person name="Chiriac C."/>
            <person name="Salcher M."/>
            <person name="Ghai R."/>
            <person name="Kavagutti S V."/>
        </authorList>
    </citation>
    <scope>NUCLEOTIDE SEQUENCE</scope>
</reference>
<evidence type="ECO:0000256" key="1">
    <source>
        <dbReference type="SAM" id="MobiDB-lite"/>
    </source>
</evidence>
<proteinExistence type="predicted"/>
<sequence length="154" mass="17954">MIRGFNEWLGESSEPARRSRPSETWQQSLDRILQSYPYLQGSKLAFVEESDPLYAWLQEGKLTPNSHLGGAVWDMRVIERWRDEDPPDLWELGDAFDLTLDPFMEILWLPKEGKGPNDDRLETVLVMRTADEKILREIKAATDDPTEWAFGEDW</sequence>
<accession>A0A6J5NKN3</accession>
<dbReference type="EMBL" id="LR796670">
    <property type="protein sequence ID" value="CAB4159443.1"/>
    <property type="molecule type" value="Genomic_DNA"/>
</dbReference>
<name>A0A6J5NKN3_9CAUD</name>
<protein>
    <submittedName>
        <fullName evidence="2">Uncharacterized protein</fullName>
    </submittedName>
</protein>
<feature type="region of interest" description="Disordered" evidence="1">
    <location>
        <begin position="1"/>
        <end position="21"/>
    </location>
</feature>